<evidence type="ECO:0000313" key="1">
    <source>
        <dbReference type="EMBL" id="JAA65140.1"/>
    </source>
</evidence>
<sequence length="135" mass="16038">GERTVYPVCPTPEQDGHSRWYPDIWTSFQIVQNCQTTKHEFYPLTSIPHTLHILFSTLCVTHTMFAHSRLRTHKKQRPDSPNDLRQKCAYDKNVRTNWYSRNEQDSKKEFLLVSWNRASRFKPHSSCRGVYTQPL</sequence>
<organism evidence="1">
    <name type="scientific">Ixodes ricinus</name>
    <name type="common">Common tick</name>
    <name type="synonym">Acarus ricinus</name>
    <dbReference type="NCBI Taxonomy" id="34613"/>
    <lineage>
        <taxon>Eukaryota</taxon>
        <taxon>Metazoa</taxon>
        <taxon>Ecdysozoa</taxon>
        <taxon>Arthropoda</taxon>
        <taxon>Chelicerata</taxon>
        <taxon>Arachnida</taxon>
        <taxon>Acari</taxon>
        <taxon>Parasitiformes</taxon>
        <taxon>Ixodida</taxon>
        <taxon>Ixodoidea</taxon>
        <taxon>Ixodidae</taxon>
        <taxon>Ixodinae</taxon>
        <taxon>Ixodes</taxon>
    </lineage>
</organism>
<dbReference type="EMBL" id="GADI01008668">
    <property type="protein sequence ID" value="JAA65140.1"/>
    <property type="molecule type" value="mRNA"/>
</dbReference>
<proteinExistence type="evidence at transcript level"/>
<protein>
    <submittedName>
        <fullName evidence="1">Putative dipeptidyl peptidase/kininase</fullName>
    </submittedName>
</protein>
<feature type="non-terminal residue" evidence="1">
    <location>
        <position position="135"/>
    </location>
</feature>
<name>A0A0K8R2G0_IXORI</name>
<accession>A0A0K8R2G0</accession>
<reference evidence="1" key="1">
    <citation type="submission" date="2012-12" db="EMBL/GenBank/DDBJ databases">
        <title>Identification and characterization of a phenylalanine ammonia-lyase gene family in Isatis indigotica Fort.</title>
        <authorList>
            <person name="Liu Q."/>
            <person name="Chen J."/>
            <person name="Zhou X."/>
            <person name="Di P."/>
            <person name="Xiao Y."/>
            <person name="Xuan H."/>
            <person name="Zhang L."/>
            <person name="Chen W."/>
        </authorList>
    </citation>
    <scope>NUCLEOTIDE SEQUENCE</scope>
    <source>
        <tissue evidence="1">Salivary gland</tissue>
    </source>
</reference>
<feature type="non-terminal residue" evidence="1">
    <location>
        <position position="1"/>
    </location>
</feature>
<dbReference type="AlphaFoldDB" id="A0A0K8R2G0"/>